<organism evidence="1 2">
    <name type="scientific">Massilia litorea</name>
    <dbReference type="NCBI Taxonomy" id="2769491"/>
    <lineage>
        <taxon>Bacteria</taxon>
        <taxon>Pseudomonadati</taxon>
        <taxon>Pseudomonadota</taxon>
        <taxon>Betaproteobacteria</taxon>
        <taxon>Burkholderiales</taxon>
        <taxon>Oxalobacteraceae</taxon>
        <taxon>Telluria group</taxon>
        <taxon>Massilia</taxon>
    </lineage>
</organism>
<dbReference type="AlphaFoldDB" id="A0A7L9U158"/>
<dbReference type="InterPro" id="IPR006597">
    <property type="entry name" value="Sel1-like"/>
</dbReference>
<dbReference type="EMBL" id="CP062941">
    <property type="protein sequence ID" value="QOL47806.1"/>
    <property type="molecule type" value="Genomic_DNA"/>
</dbReference>
<name>A0A7L9U158_9BURK</name>
<dbReference type="InterPro" id="IPR052945">
    <property type="entry name" value="Mitotic_Regulator"/>
</dbReference>
<dbReference type="Pfam" id="PF08238">
    <property type="entry name" value="Sel1"/>
    <property type="match status" value="2"/>
</dbReference>
<evidence type="ECO:0000313" key="1">
    <source>
        <dbReference type="EMBL" id="QOL47806.1"/>
    </source>
</evidence>
<dbReference type="SMART" id="SM00671">
    <property type="entry name" value="SEL1"/>
    <property type="match status" value="2"/>
</dbReference>
<protein>
    <submittedName>
        <fullName evidence="1">Sel1 repeat family protein</fullName>
    </submittedName>
</protein>
<dbReference type="SUPFAM" id="SSF81901">
    <property type="entry name" value="HCP-like"/>
    <property type="match status" value="1"/>
</dbReference>
<dbReference type="Proteomes" id="UP000593875">
    <property type="component" value="Chromosome"/>
</dbReference>
<dbReference type="PANTHER" id="PTHR43628:SF1">
    <property type="entry name" value="CHITIN SYNTHASE REGULATORY FACTOR 2-RELATED"/>
    <property type="match status" value="1"/>
</dbReference>
<keyword evidence="2" id="KW-1185">Reference proteome</keyword>
<sequence>MPTICWRISASHWTYDVKMQRMCTQNALPLKHYGFMIGLQYFRQDDSMRRYVLSLLFVCLSASADDLADANRLLAAKDYAKALPLFTKAARAGNSEAQFRLGEMYWYGDGTAQDLNAAREWIGKAAAAGVPDAKESLAILERRKTREKEIAYWMSEYRGEELRSGKFACPAPAIPVLSKTNEEIEATRAAVATWQTCYNGFVSNFNSAMPPGKVIPQDVLDMMSPAEFERVRAHIEPTYRKIILDAQTQADATLAQRDAWEKSTQAFVKEENLRRKRQLELDTIRNVRDNEMRLHGSTNTRITTGK</sequence>
<dbReference type="InterPro" id="IPR011990">
    <property type="entry name" value="TPR-like_helical_dom_sf"/>
</dbReference>
<dbReference type="Gene3D" id="1.25.40.10">
    <property type="entry name" value="Tetratricopeptide repeat domain"/>
    <property type="match status" value="1"/>
</dbReference>
<evidence type="ECO:0000313" key="2">
    <source>
        <dbReference type="Proteomes" id="UP000593875"/>
    </source>
</evidence>
<reference evidence="1 2" key="1">
    <citation type="submission" date="2020-10" db="EMBL/GenBank/DDBJ databases">
        <title>Genome sequencing of Massilia sp. LPB0304.</title>
        <authorList>
            <person name="Kim J."/>
        </authorList>
    </citation>
    <scope>NUCLEOTIDE SEQUENCE [LARGE SCALE GENOMIC DNA]</scope>
    <source>
        <strain evidence="1 2">LPB0304</strain>
    </source>
</reference>
<dbReference type="PANTHER" id="PTHR43628">
    <property type="entry name" value="ACTIVATOR OF C KINASE PROTEIN 1-RELATED"/>
    <property type="match status" value="1"/>
</dbReference>
<gene>
    <name evidence="1" type="ORF">LPB04_12285</name>
</gene>
<dbReference type="KEGG" id="mlir:LPB04_12285"/>
<proteinExistence type="predicted"/>
<accession>A0A7L9U158</accession>